<name>A0A9N8DTX4_9STRA</name>
<dbReference type="Pfam" id="PF01764">
    <property type="entry name" value="Lipase_3"/>
    <property type="match status" value="1"/>
</dbReference>
<evidence type="ECO:0000313" key="4">
    <source>
        <dbReference type="Proteomes" id="UP001153069"/>
    </source>
</evidence>
<dbReference type="OrthoDB" id="55421at2759"/>
<sequence length="458" mass="51337">MRALSTLLLLLRMAYTCAISVHGLIDIVLIDAVGEICHPVEIFADVDTDEKQSCSVGSLCFRMHSEMIDTVLVEFEPAPVDWELDEVRLEVNNKTVFGQDSDLRHKQGLLEAGVQLPCGSCLALHATAKKTLSDGTVQMAQVHPLEFNSVSCQQQTESGPVKPQILRRRAQFEIIPPMLQLEQQTCPSYPTRIDFNLTQEFIRDAVQAFEFIKLVFREEMGPIEGMLDRQRQFYASFNGWSDWNDQALVAKTRDTNVCFAVFMATEGNNLIDQFQNIIILNERVDGTDCVVRQGYSTAYFTPYYSEFRAEVDACVRSCSDGLCPLILAGHSQGGAAAVVASVDLNVYRPTVITFGAPRAIHDEYEDPCTEANPQNHYRFINVLNGEFDRVATQANFFRAKHVGHTLLLDGDDFPIANLGFNDNEDRHPRGDDAHDQILYGDRIKAMLDRGCFPVPVGR</sequence>
<protein>
    <recommendedName>
        <fullName evidence="2">Fungal lipase-type domain-containing protein</fullName>
    </recommendedName>
</protein>
<dbReference type="EMBL" id="CAICTM010000274">
    <property type="protein sequence ID" value="CAB9506701.1"/>
    <property type="molecule type" value="Genomic_DNA"/>
</dbReference>
<evidence type="ECO:0000313" key="3">
    <source>
        <dbReference type="EMBL" id="CAB9506701.1"/>
    </source>
</evidence>
<proteinExistence type="predicted"/>
<gene>
    <name evidence="3" type="ORF">SEMRO_275_G105870.1</name>
</gene>
<dbReference type="AlphaFoldDB" id="A0A9N8DTX4"/>
<reference evidence="3" key="1">
    <citation type="submission" date="2020-06" db="EMBL/GenBank/DDBJ databases">
        <authorList>
            <consortium name="Plant Systems Biology data submission"/>
        </authorList>
    </citation>
    <scope>NUCLEOTIDE SEQUENCE</scope>
    <source>
        <strain evidence="3">D6</strain>
    </source>
</reference>
<comment type="caution">
    <text evidence="3">The sequence shown here is derived from an EMBL/GenBank/DDBJ whole genome shotgun (WGS) entry which is preliminary data.</text>
</comment>
<keyword evidence="1" id="KW-0732">Signal</keyword>
<evidence type="ECO:0000256" key="1">
    <source>
        <dbReference type="SAM" id="SignalP"/>
    </source>
</evidence>
<organism evidence="3 4">
    <name type="scientific">Seminavis robusta</name>
    <dbReference type="NCBI Taxonomy" id="568900"/>
    <lineage>
        <taxon>Eukaryota</taxon>
        <taxon>Sar</taxon>
        <taxon>Stramenopiles</taxon>
        <taxon>Ochrophyta</taxon>
        <taxon>Bacillariophyta</taxon>
        <taxon>Bacillariophyceae</taxon>
        <taxon>Bacillariophycidae</taxon>
        <taxon>Naviculales</taxon>
        <taxon>Naviculaceae</taxon>
        <taxon>Seminavis</taxon>
    </lineage>
</organism>
<feature type="chain" id="PRO_5040108019" description="Fungal lipase-type domain-containing protein" evidence="1">
    <location>
        <begin position="19"/>
        <end position="458"/>
    </location>
</feature>
<dbReference type="SUPFAM" id="SSF53474">
    <property type="entry name" value="alpha/beta-Hydrolases"/>
    <property type="match status" value="1"/>
</dbReference>
<accession>A0A9N8DTX4</accession>
<keyword evidence="4" id="KW-1185">Reference proteome</keyword>
<dbReference type="Gene3D" id="3.40.50.1820">
    <property type="entry name" value="alpha/beta hydrolase"/>
    <property type="match status" value="1"/>
</dbReference>
<feature type="domain" description="Fungal lipase-type" evidence="2">
    <location>
        <begin position="270"/>
        <end position="381"/>
    </location>
</feature>
<dbReference type="Proteomes" id="UP001153069">
    <property type="component" value="Unassembled WGS sequence"/>
</dbReference>
<feature type="signal peptide" evidence="1">
    <location>
        <begin position="1"/>
        <end position="18"/>
    </location>
</feature>
<evidence type="ECO:0000259" key="2">
    <source>
        <dbReference type="Pfam" id="PF01764"/>
    </source>
</evidence>
<dbReference type="InterPro" id="IPR002921">
    <property type="entry name" value="Fungal_lipase-type"/>
</dbReference>
<dbReference type="GO" id="GO:0006629">
    <property type="term" value="P:lipid metabolic process"/>
    <property type="evidence" value="ECO:0007669"/>
    <property type="project" value="InterPro"/>
</dbReference>
<dbReference type="InterPro" id="IPR029058">
    <property type="entry name" value="AB_hydrolase_fold"/>
</dbReference>